<dbReference type="Gene3D" id="1.20.1070.10">
    <property type="entry name" value="Rhodopsin 7-helix transmembrane proteins"/>
    <property type="match status" value="1"/>
</dbReference>
<dbReference type="Pfam" id="PF13853">
    <property type="entry name" value="7tm_4"/>
    <property type="match status" value="1"/>
</dbReference>
<feature type="transmembrane region" description="Helical" evidence="10">
    <location>
        <begin position="60"/>
        <end position="78"/>
    </location>
</feature>
<feature type="domain" description="G-protein coupled receptors family 1 profile" evidence="11">
    <location>
        <begin position="41"/>
        <end position="290"/>
    </location>
</feature>
<reference evidence="13" key="1">
    <citation type="submission" date="2016-06" db="EMBL/GenBank/DDBJ databases">
        <title>De novo assembly and RNA-Seq shows season-dependent expression and editing in black bear kidneys.</title>
        <authorList>
            <person name="Korstanje R."/>
            <person name="Srivastava A."/>
            <person name="Sarsani V.K."/>
            <person name="Sheehan S.M."/>
            <person name="Seger R.L."/>
            <person name="Barter M.E."/>
            <person name="Lindqvist C."/>
            <person name="Brody L.C."/>
            <person name="Mullikin J.C."/>
        </authorList>
    </citation>
    <scope>NUCLEOTIDE SEQUENCE [LARGE SCALE GENOMIC DNA]</scope>
</reference>
<dbReference type="OMA" id="GAQHEFW"/>
<evidence type="ECO:0000256" key="5">
    <source>
        <dbReference type="ARBA" id="ARBA00023040"/>
    </source>
</evidence>
<feature type="transmembrane region" description="Helical" evidence="10">
    <location>
        <begin position="196"/>
        <end position="225"/>
    </location>
</feature>
<evidence type="ECO:0000259" key="11">
    <source>
        <dbReference type="PROSITE" id="PS50262"/>
    </source>
</evidence>
<evidence type="ECO:0000313" key="12">
    <source>
        <dbReference type="Ensembl" id="ENSUAMP00000005201.1"/>
    </source>
</evidence>
<evidence type="ECO:0000256" key="10">
    <source>
        <dbReference type="RuleBase" id="RU363047"/>
    </source>
</evidence>
<evidence type="ECO:0000256" key="6">
    <source>
        <dbReference type="ARBA" id="ARBA00023136"/>
    </source>
</evidence>
<evidence type="ECO:0000256" key="2">
    <source>
        <dbReference type="ARBA" id="ARBA00004141"/>
    </source>
</evidence>
<comment type="subcellular location">
    <subcellularLocation>
        <location evidence="10">Cell membrane</location>
        <topology evidence="10">Multi-pass membrane protein</topology>
    </subcellularLocation>
    <subcellularLocation>
        <location evidence="2">Membrane</location>
        <topology evidence="2">Multi-pass membrane protein</topology>
    </subcellularLocation>
</comment>
<dbReference type="PRINTS" id="PR00245">
    <property type="entry name" value="OLFACTORYR"/>
</dbReference>
<gene>
    <name evidence="12" type="primary">LOC123785306</name>
</gene>
<dbReference type="Proteomes" id="UP000291022">
    <property type="component" value="Unassembled WGS sequence"/>
</dbReference>
<dbReference type="CDD" id="cd15408">
    <property type="entry name" value="7tmA_OR5AK3-like"/>
    <property type="match status" value="1"/>
</dbReference>
<dbReference type="GeneTree" id="ENSGT01120000271889"/>
<keyword evidence="3 9" id="KW-0812">Transmembrane</keyword>
<dbReference type="GO" id="GO:0004984">
    <property type="term" value="F:olfactory receptor activity"/>
    <property type="evidence" value="ECO:0007669"/>
    <property type="project" value="InterPro"/>
</dbReference>
<evidence type="ECO:0000256" key="9">
    <source>
        <dbReference type="RuleBase" id="RU000688"/>
    </source>
</evidence>
<name>A0A452QJ65_URSAM</name>
<dbReference type="FunFam" id="1.20.1070.10:FF:000003">
    <property type="entry name" value="Olfactory receptor"/>
    <property type="match status" value="1"/>
</dbReference>
<comment type="similarity">
    <text evidence="9">Belongs to the G-protein coupled receptor 1 family.</text>
</comment>
<dbReference type="SUPFAM" id="SSF81321">
    <property type="entry name" value="Family A G protein-coupled receptor-like"/>
    <property type="match status" value="1"/>
</dbReference>
<dbReference type="PANTHER" id="PTHR48018">
    <property type="entry name" value="OLFACTORY RECEPTOR"/>
    <property type="match status" value="1"/>
</dbReference>
<dbReference type="STRING" id="9643.ENSUAMP00000005201"/>
<proteinExistence type="inferred from homology"/>
<feature type="transmembrane region" description="Helical" evidence="10">
    <location>
        <begin position="25"/>
        <end position="48"/>
    </location>
</feature>
<keyword evidence="13" id="KW-1185">Reference proteome</keyword>
<feature type="transmembrane region" description="Helical" evidence="10">
    <location>
        <begin position="98"/>
        <end position="120"/>
    </location>
</feature>
<feature type="transmembrane region" description="Helical" evidence="10">
    <location>
        <begin position="140"/>
        <end position="158"/>
    </location>
</feature>
<evidence type="ECO:0000256" key="3">
    <source>
        <dbReference type="ARBA" id="ARBA00022692"/>
    </source>
</evidence>
<dbReference type="InterPro" id="IPR017452">
    <property type="entry name" value="GPCR_Rhodpsn_7TM"/>
</dbReference>
<keyword evidence="10" id="KW-0716">Sensory transduction</keyword>
<evidence type="ECO:0000256" key="4">
    <source>
        <dbReference type="ARBA" id="ARBA00022989"/>
    </source>
</evidence>
<keyword evidence="10" id="KW-0552">Olfaction</keyword>
<dbReference type="InterPro" id="IPR000725">
    <property type="entry name" value="Olfact_rcpt"/>
</dbReference>
<keyword evidence="7 9" id="KW-0675">Receptor</keyword>
<keyword evidence="10" id="KW-1003">Cell membrane</keyword>
<dbReference type="PROSITE" id="PS00237">
    <property type="entry name" value="G_PROTEIN_RECEP_F1_1"/>
    <property type="match status" value="1"/>
</dbReference>
<keyword evidence="6 10" id="KW-0472">Membrane</keyword>
<feature type="transmembrane region" description="Helical" evidence="10">
    <location>
        <begin position="272"/>
        <end position="292"/>
    </location>
</feature>
<keyword evidence="4 10" id="KW-1133">Transmembrane helix</keyword>
<comment type="function">
    <text evidence="1">Putative odorant or sperm cell receptor.</text>
</comment>
<keyword evidence="8 9" id="KW-0807">Transducer</keyword>
<dbReference type="Ensembl" id="ENSUAMT00000005913.1">
    <property type="protein sequence ID" value="ENSUAMP00000005201.1"/>
    <property type="gene ID" value="ENSUAMG00000004658.1"/>
</dbReference>
<dbReference type="PRINTS" id="PR00237">
    <property type="entry name" value="GPCRRHODOPSN"/>
</dbReference>
<evidence type="ECO:0000256" key="8">
    <source>
        <dbReference type="ARBA" id="ARBA00023224"/>
    </source>
</evidence>
<dbReference type="InterPro" id="IPR000276">
    <property type="entry name" value="GPCR_Rhodpsn"/>
</dbReference>
<dbReference type="AlphaFoldDB" id="A0A452QJ65"/>
<evidence type="ECO:0000313" key="13">
    <source>
        <dbReference type="Proteomes" id="UP000291022"/>
    </source>
</evidence>
<reference evidence="12" key="3">
    <citation type="submission" date="2025-09" db="UniProtKB">
        <authorList>
            <consortium name="Ensembl"/>
        </authorList>
    </citation>
    <scope>IDENTIFICATION</scope>
</reference>
<feature type="transmembrane region" description="Helical" evidence="10">
    <location>
        <begin position="237"/>
        <end position="260"/>
    </location>
</feature>
<keyword evidence="5 9" id="KW-0297">G-protein coupled receptor</keyword>
<protein>
    <recommendedName>
        <fullName evidence="10">Olfactory receptor</fullName>
    </recommendedName>
</protein>
<dbReference type="PROSITE" id="PS50262">
    <property type="entry name" value="G_PROTEIN_RECEP_F1_2"/>
    <property type="match status" value="1"/>
</dbReference>
<dbReference type="GO" id="GO:0005886">
    <property type="term" value="C:plasma membrane"/>
    <property type="evidence" value="ECO:0007669"/>
    <property type="project" value="UniProtKB-SubCell"/>
</dbReference>
<reference evidence="12" key="2">
    <citation type="submission" date="2025-08" db="UniProtKB">
        <authorList>
            <consortium name="Ensembl"/>
        </authorList>
    </citation>
    <scope>IDENTIFICATION</scope>
</reference>
<organism evidence="12 13">
    <name type="scientific">Ursus americanus</name>
    <name type="common">American black bear</name>
    <name type="synonym">Euarctos americanus</name>
    <dbReference type="NCBI Taxonomy" id="9643"/>
    <lineage>
        <taxon>Eukaryota</taxon>
        <taxon>Metazoa</taxon>
        <taxon>Chordata</taxon>
        <taxon>Craniata</taxon>
        <taxon>Vertebrata</taxon>
        <taxon>Euteleostomi</taxon>
        <taxon>Mammalia</taxon>
        <taxon>Eutheria</taxon>
        <taxon>Laurasiatheria</taxon>
        <taxon>Carnivora</taxon>
        <taxon>Caniformia</taxon>
        <taxon>Ursidae</taxon>
        <taxon>Ursus</taxon>
    </lineage>
</organism>
<accession>A0A452QJ65</accession>
<evidence type="ECO:0000256" key="1">
    <source>
        <dbReference type="ARBA" id="ARBA00003929"/>
    </source>
</evidence>
<evidence type="ECO:0000256" key="7">
    <source>
        <dbReference type="ARBA" id="ARBA00023170"/>
    </source>
</evidence>
<dbReference type="GO" id="GO:0004930">
    <property type="term" value="F:G protein-coupled receptor activity"/>
    <property type="evidence" value="ECO:0007669"/>
    <property type="project" value="UniProtKB-KW"/>
</dbReference>
<sequence>MTKENSTELTEFFLLGFGAQHRFRYILFIVFLVIYVTSMVGNIGMILLIKTDSRLRTPMYFFLQHLAFVDICYTSAITPKMLQNFILENKSISFEGCVMQLLVYATFATSDWYLLAAMALDRYVAICKPLQYPMIMSQRVCIQLVTGSYVMGSINASVHTGFTFSLSFCKSNIINHFFCDVPPILALSCSDTDINIMLLVVFVGFNMIFTVLVVIFSYMYIMAAIVKISSTSGRKKALSTCASHLTAVTVFYGTVSYMYLHHGTKESQQQEKVASVFYGIVIPMLNPLIYSLRNQDVKEALKGIGKRCDKCL</sequence>